<feature type="transmembrane region" description="Helical" evidence="11">
    <location>
        <begin position="100"/>
        <end position="118"/>
    </location>
</feature>
<keyword evidence="6" id="KW-0297">G-protein coupled receptor</keyword>
<keyword evidence="5 11" id="KW-1133">Transmembrane helix</keyword>
<evidence type="ECO:0000256" key="5">
    <source>
        <dbReference type="ARBA" id="ARBA00022989"/>
    </source>
</evidence>
<evidence type="ECO:0000256" key="9">
    <source>
        <dbReference type="ARBA" id="ARBA00023180"/>
    </source>
</evidence>
<evidence type="ECO:0000313" key="14">
    <source>
        <dbReference type="Proteomes" id="UP001159363"/>
    </source>
</evidence>
<evidence type="ECO:0000256" key="7">
    <source>
        <dbReference type="ARBA" id="ARBA00023136"/>
    </source>
</evidence>
<keyword evidence="8" id="KW-0675">Receptor</keyword>
<evidence type="ECO:0000313" key="13">
    <source>
        <dbReference type="EMBL" id="KAJ8889710.1"/>
    </source>
</evidence>
<dbReference type="SUPFAM" id="SSF81321">
    <property type="entry name" value="Family A G protein-coupled receptor-like"/>
    <property type="match status" value="1"/>
</dbReference>
<evidence type="ECO:0000256" key="6">
    <source>
        <dbReference type="ARBA" id="ARBA00023040"/>
    </source>
</evidence>
<dbReference type="PANTHER" id="PTHR11866:SF16">
    <property type="entry name" value="PROSTAGLANDIN E2 RECEPTOR EP4 SUBTYPE-LIKE PROTEIN"/>
    <property type="match status" value="1"/>
</dbReference>
<evidence type="ECO:0000256" key="2">
    <source>
        <dbReference type="ARBA" id="ARBA00010663"/>
    </source>
</evidence>
<reference evidence="13 14" key="1">
    <citation type="submission" date="2023-02" db="EMBL/GenBank/DDBJ databases">
        <title>LHISI_Scaffold_Assembly.</title>
        <authorList>
            <person name="Stuart O.P."/>
            <person name="Cleave R."/>
            <person name="Magrath M.J.L."/>
            <person name="Mikheyev A.S."/>
        </authorList>
    </citation>
    <scope>NUCLEOTIDE SEQUENCE [LARGE SCALE GENOMIC DNA]</scope>
    <source>
        <strain evidence="13">Daus_M_001</strain>
        <tissue evidence="13">Leg muscle</tissue>
    </source>
</reference>
<evidence type="ECO:0000256" key="3">
    <source>
        <dbReference type="ARBA" id="ARBA00022475"/>
    </source>
</evidence>
<evidence type="ECO:0000256" key="11">
    <source>
        <dbReference type="SAM" id="Phobius"/>
    </source>
</evidence>
<dbReference type="Pfam" id="PF00001">
    <property type="entry name" value="7tm_1"/>
    <property type="match status" value="1"/>
</dbReference>
<comment type="subcellular location">
    <subcellularLocation>
        <location evidence="1">Cell membrane</location>
        <topology evidence="1">Multi-pass membrane protein</topology>
    </subcellularLocation>
</comment>
<feature type="domain" description="G-protein coupled receptors family 1 profile" evidence="12">
    <location>
        <begin position="37"/>
        <end position="137"/>
    </location>
</feature>
<feature type="transmembrane region" description="Helical" evidence="11">
    <location>
        <begin position="25"/>
        <end position="46"/>
    </location>
</feature>
<dbReference type="InterPro" id="IPR008365">
    <property type="entry name" value="Prostanoid_rcpt"/>
</dbReference>
<keyword evidence="14" id="KW-1185">Reference proteome</keyword>
<evidence type="ECO:0000259" key="12">
    <source>
        <dbReference type="PROSITE" id="PS50262"/>
    </source>
</evidence>
<evidence type="ECO:0000256" key="8">
    <source>
        <dbReference type="ARBA" id="ARBA00023170"/>
    </source>
</evidence>
<gene>
    <name evidence="13" type="ORF">PR048_009211</name>
</gene>
<evidence type="ECO:0000256" key="4">
    <source>
        <dbReference type="ARBA" id="ARBA00022692"/>
    </source>
</evidence>
<sequence>MADNWTYAQGNETTAGPHLTSTTQIVISVLYSVGIVANVVALAILCSGKKYRNHKHTLMLRFLTANDLVALSGMLVQMYLQLHDVLSGRVLCVFRVVWRFFGLSSGCVAIVMAVERWLALTHPFIYQKVSKPAFRPL</sequence>
<dbReference type="InterPro" id="IPR017452">
    <property type="entry name" value="GPCR_Rhodpsn_7TM"/>
</dbReference>
<proteinExistence type="inferred from homology"/>
<dbReference type="PROSITE" id="PS00237">
    <property type="entry name" value="G_PROTEIN_RECEP_F1_1"/>
    <property type="match status" value="1"/>
</dbReference>
<comment type="caution">
    <text evidence="13">The sequence shown here is derived from an EMBL/GenBank/DDBJ whole genome shotgun (WGS) entry which is preliminary data.</text>
</comment>
<keyword evidence="10" id="KW-0807">Transducer</keyword>
<dbReference type="EMBL" id="JARBHB010000003">
    <property type="protein sequence ID" value="KAJ8889710.1"/>
    <property type="molecule type" value="Genomic_DNA"/>
</dbReference>
<name>A0ABQ9HZA4_9NEOP</name>
<dbReference type="InterPro" id="IPR000276">
    <property type="entry name" value="GPCR_Rhodpsn"/>
</dbReference>
<dbReference type="PROSITE" id="PS50262">
    <property type="entry name" value="G_PROTEIN_RECEP_F1_2"/>
    <property type="match status" value="1"/>
</dbReference>
<keyword evidence="4 11" id="KW-0812">Transmembrane</keyword>
<protein>
    <recommendedName>
        <fullName evidence="12">G-protein coupled receptors family 1 profile domain-containing protein</fullName>
    </recommendedName>
</protein>
<keyword evidence="9" id="KW-0325">Glycoprotein</keyword>
<keyword evidence="3" id="KW-1003">Cell membrane</keyword>
<keyword evidence="7 11" id="KW-0472">Membrane</keyword>
<feature type="transmembrane region" description="Helical" evidence="11">
    <location>
        <begin position="58"/>
        <end position="80"/>
    </location>
</feature>
<organism evidence="13 14">
    <name type="scientific">Dryococelus australis</name>
    <dbReference type="NCBI Taxonomy" id="614101"/>
    <lineage>
        <taxon>Eukaryota</taxon>
        <taxon>Metazoa</taxon>
        <taxon>Ecdysozoa</taxon>
        <taxon>Arthropoda</taxon>
        <taxon>Hexapoda</taxon>
        <taxon>Insecta</taxon>
        <taxon>Pterygota</taxon>
        <taxon>Neoptera</taxon>
        <taxon>Polyneoptera</taxon>
        <taxon>Phasmatodea</taxon>
        <taxon>Verophasmatodea</taxon>
        <taxon>Anareolatae</taxon>
        <taxon>Phasmatidae</taxon>
        <taxon>Eurycanthinae</taxon>
        <taxon>Dryococelus</taxon>
    </lineage>
</organism>
<dbReference type="Gene3D" id="1.20.1070.10">
    <property type="entry name" value="Rhodopsin 7-helix transmembrane proteins"/>
    <property type="match status" value="1"/>
</dbReference>
<accession>A0ABQ9HZA4</accession>
<evidence type="ECO:0000256" key="1">
    <source>
        <dbReference type="ARBA" id="ARBA00004651"/>
    </source>
</evidence>
<comment type="similarity">
    <text evidence="2">Belongs to the G-protein coupled receptor 1 family.</text>
</comment>
<evidence type="ECO:0000256" key="10">
    <source>
        <dbReference type="ARBA" id="ARBA00023224"/>
    </source>
</evidence>
<dbReference type="Proteomes" id="UP001159363">
    <property type="component" value="Chromosome 3"/>
</dbReference>
<dbReference type="PANTHER" id="PTHR11866">
    <property type="entry name" value="G-PROTEIN COUPLED RECEPTOR FAMILY 1 MEMBER"/>
    <property type="match status" value="1"/>
</dbReference>